<dbReference type="Proteomes" id="UP000492821">
    <property type="component" value="Unassembled WGS sequence"/>
</dbReference>
<evidence type="ECO:0000313" key="2">
    <source>
        <dbReference type="WBParaSite" id="Pan_g9085.t1"/>
    </source>
</evidence>
<evidence type="ECO:0000313" key="1">
    <source>
        <dbReference type="Proteomes" id="UP000492821"/>
    </source>
</evidence>
<proteinExistence type="predicted"/>
<sequence>MMGDNAFGLKTRANKVKGDKITGVTPLNAIATKTQQIDPNIAELLSLKQPFVATSSFLIALKNCSAVSPADTPYLLFVVI</sequence>
<protein>
    <submittedName>
        <fullName evidence="2">Transposase</fullName>
    </submittedName>
</protein>
<dbReference type="AlphaFoldDB" id="A0A7E4WB49"/>
<keyword evidence="1" id="KW-1185">Reference proteome</keyword>
<organism evidence="1 2">
    <name type="scientific">Panagrellus redivivus</name>
    <name type="common">Microworm</name>
    <dbReference type="NCBI Taxonomy" id="6233"/>
    <lineage>
        <taxon>Eukaryota</taxon>
        <taxon>Metazoa</taxon>
        <taxon>Ecdysozoa</taxon>
        <taxon>Nematoda</taxon>
        <taxon>Chromadorea</taxon>
        <taxon>Rhabditida</taxon>
        <taxon>Tylenchina</taxon>
        <taxon>Panagrolaimomorpha</taxon>
        <taxon>Panagrolaimoidea</taxon>
        <taxon>Panagrolaimidae</taxon>
        <taxon>Panagrellus</taxon>
    </lineage>
</organism>
<accession>A0A7E4WB49</accession>
<reference evidence="1" key="1">
    <citation type="journal article" date="2013" name="Genetics">
        <title>The draft genome and transcriptome of Panagrellus redivivus are shaped by the harsh demands of a free-living lifestyle.</title>
        <authorList>
            <person name="Srinivasan J."/>
            <person name="Dillman A.R."/>
            <person name="Macchietto M.G."/>
            <person name="Heikkinen L."/>
            <person name="Lakso M."/>
            <person name="Fracchia K.M."/>
            <person name="Antoshechkin I."/>
            <person name="Mortazavi A."/>
            <person name="Wong G."/>
            <person name="Sternberg P.W."/>
        </authorList>
    </citation>
    <scope>NUCLEOTIDE SEQUENCE [LARGE SCALE GENOMIC DNA]</scope>
    <source>
        <strain evidence="1">MT8872</strain>
    </source>
</reference>
<reference evidence="2" key="2">
    <citation type="submission" date="2020-10" db="UniProtKB">
        <authorList>
            <consortium name="WormBaseParasite"/>
        </authorList>
    </citation>
    <scope>IDENTIFICATION</scope>
</reference>
<dbReference type="WBParaSite" id="Pan_g9085.t1">
    <property type="protein sequence ID" value="Pan_g9085.t1"/>
    <property type="gene ID" value="Pan_g9085"/>
</dbReference>
<name>A0A7E4WB49_PANRE</name>